<reference evidence="2" key="2">
    <citation type="submission" date="2013-10" db="EMBL/GenBank/DDBJ databases">
        <authorList>
            <person name="Aslett M."/>
        </authorList>
    </citation>
    <scope>NUCLEOTIDE SEQUENCE [LARGE SCALE GENOMIC DNA]</scope>
    <source>
        <strain evidence="2">Houghton</strain>
    </source>
</reference>
<dbReference type="Proteomes" id="UP000030747">
    <property type="component" value="Unassembled WGS sequence"/>
</dbReference>
<reference evidence="2" key="1">
    <citation type="submission" date="2013-10" db="EMBL/GenBank/DDBJ databases">
        <title>Genomic analysis of the causative agents of coccidiosis in chickens.</title>
        <authorList>
            <person name="Reid A.J."/>
            <person name="Blake D."/>
            <person name="Billington K."/>
            <person name="Browne H."/>
            <person name="Dunn M."/>
            <person name="Hung S."/>
            <person name="Kawahara F."/>
            <person name="Miranda-Saavedra D."/>
            <person name="Mourier T."/>
            <person name="Nagra H."/>
            <person name="Otto T.D."/>
            <person name="Rawlings N."/>
            <person name="Sanchez A."/>
            <person name="Sanders M."/>
            <person name="Subramaniam C."/>
            <person name="Tay Y."/>
            <person name="Dear P."/>
            <person name="Doerig C."/>
            <person name="Gruber A."/>
            <person name="Parkinson J."/>
            <person name="Shirley M."/>
            <person name="Wan K.L."/>
            <person name="Berriman M."/>
            <person name="Tomley F."/>
            <person name="Pain A."/>
        </authorList>
    </citation>
    <scope>NUCLEOTIDE SEQUENCE [LARGE SCALE GENOMIC DNA]</scope>
    <source>
        <strain evidence="2">Houghton</strain>
    </source>
</reference>
<name>U6L719_EIMTE</name>
<evidence type="ECO:0000313" key="2">
    <source>
        <dbReference type="EMBL" id="CDJ43585.1"/>
    </source>
</evidence>
<accession>U6L719</accession>
<evidence type="ECO:0000256" key="1">
    <source>
        <dbReference type="SAM" id="MobiDB-lite"/>
    </source>
</evidence>
<dbReference type="EMBL" id="HG675885">
    <property type="protein sequence ID" value="CDJ43585.1"/>
    <property type="molecule type" value="Genomic_DNA"/>
</dbReference>
<feature type="region of interest" description="Disordered" evidence="1">
    <location>
        <begin position="1"/>
        <end position="79"/>
    </location>
</feature>
<sequence>MMRAVATGPNAIPVSLERGNSLRNTEEENKMSDEVVQGTQPPLEARLEFGPAPMRNEEAPCVKADSSGKSTEATEEPCGPEAIETMPHWWRETTAKESCNQGGDFCYVNATAVLRVELAGSSCEDAWRGINNSHAKTKAKAHITSVVRQAAADAKNLRALLHGLHYILAMPDDGSSVALRFTDEWQGALCCALIGIDPKPPVVAVLWPLLP</sequence>
<dbReference type="VEuPathDB" id="ToxoDB:ETH_00030660"/>
<organism evidence="2 3">
    <name type="scientific">Eimeria tenella</name>
    <name type="common">Coccidian parasite</name>
    <dbReference type="NCBI Taxonomy" id="5802"/>
    <lineage>
        <taxon>Eukaryota</taxon>
        <taxon>Sar</taxon>
        <taxon>Alveolata</taxon>
        <taxon>Apicomplexa</taxon>
        <taxon>Conoidasida</taxon>
        <taxon>Coccidia</taxon>
        <taxon>Eucoccidiorida</taxon>
        <taxon>Eimeriorina</taxon>
        <taxon>Eimeriidae</taxon>
        <taxon>Eimeria</taxon>
    </lineage>
</organism>
<dbReference type="VEuPathDB" id="ToxoDB:ETH2_1241700"/>
<dbReference type="RefSeq" id="XP_013234335.1">
    <property type="nucleotide sequence ID" value="XM_013378881.1"/>
</dbReference>
<keyword evidence="3" id="KW-1185">Reference proteome</keyword>
<gene>
    <name evidence="2" type="ORF">ETH_00030660</name>
</gene>
<dbReference type="GeneID" id="25255208"/>
<proteinExistence type="predicted"/>
<evidence type="ECO:0000313" key="3">
    <source>
        <dbReference type="Proteomes" id="UP000030747"/>
    </source>
</evidence>
<dbReference type="AlphaFoldDB" id="U6L719"/>
<protein>
    <submittedName>
        <fullName evidence="2">Uncharacterized protein</fullName>
    </submittedName>
</protein>
<feature type="compositionally biased region" description="Basic and acidic residues" evidence="1">
    <location>
        <begin position="24"/>
        <end position="33"/>
    </location>
</feature>